<keyword evidence="2" id="KW-0695">RNA-directed DNA polymerase</keyword>
<evidence type="ECO:0000259" key="1">
    <source>
        <dbReference type="PROSITE" id="PS50878"/>
    </source>
</evidence>
<dbReference type="PROSITE" id="PS50878">
    <property type="entry name" value="RT_POL"/>
    <property type="match status" value="1"/>
</dbReference>
<dbReference type="InterPro" id="IPR000477">
    <property type="entry name" value="RT_dom"/>
</dbReference>
<organism evidence="2">
    <name type="scientific">Lygus hesperus</name>
    <name type="common">Western plant bug</name>
    <dbReference type="NCBI Taxonomy" id="30085"/>
    <lineage>
        <taxon>Eukaryota</taxon>
        <taxon>Metazoa</taxon>
        <taxon>Ecdysozoa</taxon>
        <taxon>Arthropoda</taxon>
        <taxon>Hexapoda</taxon>
        <taxon>Insecta</taxon>
        <taxon>Pterygota</taxon>
        <taxon>Neoptera</taxon>
        <taxon>Paraneoptera</taxon>
        <taxon>Hemiptera</taxon>
        <taxon>Heteroptera</taxon>
        <taxon>Panheteroptera</taxon>
        <taxon>Cimicomorpha</taxon>
        <taxon>Miridae</taxon>
        <taxon>Mirini</taxon>
        <taxon>Lygus</taxon>
    </lineage>
</organism>
<keyword evidence="2" id="KW-0808">Transferase</keyword>
<feature type="domain" description="Reverse transcriptase" evidence="1">
    <location>
        <begin position="6"/>
        <end position="164"/>
    </location>
</feature>
<reference evidence="2" key="2">
    <citation type="submission" date="2014-07" db="EMBL/GenBank/DDBJ databases">
        <authorList>
            <person name="Hull J."/>
        </authorList>
    </citation>
    <scope>NUCLEOTIDE SEQUENCE</scope>
</reference>
<keyword evidence="2" id="KW-0548">Nucleotidyltransferase</keyword>
<gene>
    <name evidence="2" type="primary">pol_442</name>
    <name evidence="2" type="ORF">CM83_104124</name>
</gene>
<name>A0A0A9Z0B5_LYGHE</name>
<feature type="non-terminal residue" evidence="2">
    <location>
        <position position="164"/>
    </location>
</feature>
<dbReference type="EMBL" id="GBHO01008354">
    <property type="protein sequence ID" value="JAG35250.1"/>
    <property type="molecule type" value="Transcribed_RNA"/>
</dbReference>
<dbReference type="AlphaFoldDB" id="A0A0A9Z0B5"/>
<sequence>VHIINTSLLTHTFPEAFKVARVIPLFKGGTALDLSNYRPISLLSVISKFIEKWIKLQLYEFLEQNNLLSDKQFGFRRGVGVDEALFSITRDLHDVVDDGRKAILILLDMAKAFDCVNRAQLLEVLRYSGINGDEHKWFGSYFENRSQLVSVDGTNSSSRPVDYG</sequence>
<reference evidence="2" key="1">
    <citation type="journal article" date="2014" name="PLoS ONE">
        <title>Transcriptome-Based Identification of ABC Transporters in the Western Tarnished Plant Bug Lygus hesperus.</title>
        <authorList>
            <person name="Hull J.J."/>
            <person name="Chaney K."/>
            <person name="Geib S.M."/>
            <person name="Fabrick J.A."/>
            <person name="Brent C.S."/>
            <person name="Walsh D."/>
            <person name="Lavine L.C."/>
        </authorList>
    </citation>
    <scope>NUCLEOTIDE SEQUENCE</scope>
</reference>
<proteinExistence type="predicted"/>
<accession>A0A0A9Z0B5</accession>
<dbReference type="PANTHER" id="PTHR19446">
    <property type="entry name" value="REVERSE TRANSCRIPTASES"/>
    <property type="match status" value="1"/>
</dbReference>
<evidence type="ECO:0000313" key="2">
    <source>
        <dbReference type="EMBL" id="JAG35250.1"/>
    </source>
</evidence>
<dbReference type="Pfam" id="PF00078">
    <property type="entry name" value="RVT_1"/>
    <property type="match status" value="1"/>
</dbReference>
<dbReference type="GO" id="GO:0003964">
    <property type="term" value="F:RNA-directed DNA polymerase activity"/>
    <property type="evidence" value="ECO:0007669"/>
    <property type="project" value="UniProtKB-KW"/>
</dbReference>
<protein>
    <submittedName>
        <fullName evidence="2">RNA-directed DNA polymerase from mobile element jockey</fullName>
    </submittedName>
</protein>
<dbReference type="SUPFAM" id="SSF56672">
    <property type="entry name" value="DNA/RNA polymerases"/>
    <property type="match status" value="1"/>
</dbReference>
<dbReference type="InterPro" id="IPR043502">
    <property type="entry name" value="DNA/RNA_pol_sf"/>
</dbReference>
<feature type="non-terminal residue" evidence="2">
    <location>
        <position position="1"/>
    </location>
</feature>